<dbReference type="Pfam" id="PF04734">
    <property type="entry name" value="Ceramidase_alk"/>
    <property type="match status" value="1"/>
</dbReference>
<dbReference type="RefSeq" id="WP_314014341.1">
    <property type="nucleotide sequence ID" value="NZ_JAVTTP010000001.1"/>
</dbReference>
<name>A0ABU3L4Z2_9FLAO</name>
<evidence type="ECO:0000259" key="1">
    <source>
        <dbReference type="Pfam" id="PF04734"/>
    </source>
</evidence>
<sequence>MRTKRWQRRVLRTVGILAVMLGLLFYFAADTIETDPYFESGYYKITLAKVDDAFQEKIEAQGQFLAGFARMNITPKYVKDSPDAAKGEFSSIKLAGYGDGQIAVGVHDSLFAKAIALEVDGNELIFLSADMVVIPELVVLEVESNLDSEIARAQILYGATHTHASIGNCIPGFVGESFMGDFQPEVVEWLGKKFTQLILNARKDRKPARFSSGDIRVPNLIRNRIIGETGRLNDKLNVATFAQHEGKKAAIGIFGAHATTIGPWNDKFSGDYPGYFQRSLEAKGIDLALFFAGTVGSHSNKGKGEKFQKSRYIGETLADSASVLINKMEADSILAMTVITTEIEIPELQAFYVSDRLRLSPWAGGKMMAEMKSIYLQGVKLNDLLWITMPYELSGEYGIDLKNALEVAGYNSALTSFNGQYLGYIVPQKYYYYDTYEARLMGWYGPSMGDYLMELNFRLANELTDSRL</sequence>
<gene>
    <name evidence="2" type="ORF">RQM65_09080</name>
</gene>
<dbReference type="InterPro" id="IPR031329">
    <property type="entry name" value="NEUT/ALK_ceramidase_N"/>
</dbReference>
<dbReference type="Proteomes" id="UP001250656">
    <property type="component" value="Unassembled WGS sequence"/>
</dbReference>
<dbReference type="EMBL" id="JAVTTP010000001">
    <property type="protein sequence ID" value="MDT7828814.1"/>
    <property type="molecule type" value="Genomic_DNA"/>
</dbReference>
<feature type="domain" description="Neutral/alkaline non-lysosomal ceramidase N-terminal" evidence="1">
    <location>
        <begin position="87"/>
        <end position="281"/>
    </location>
</feature>
<evidence type="ECO:0000313" key="2">
    <source>
        <dbReference type="EMBL" id="MDT7828814.1"/>
    </source>
</evidence>
<evidence type="ECO:0000313" key="3">
    <source>
        <dbReference type="Proteomes" id="UP001250656"/>
    </source>
</evidence>
<proteinExistence type="predicted"/>
<accession>A0ABU3L4Z2</accession>
<keyword evidence="3" id="KW-1185">Reference proteome</keyword>
<comment type="caution">
    <text evidence="2">The sequence shown here is derived from an EMBL/GenBank/DDBJ whole genome shotgun (WGS) entry which is preliminary data.</text>
</comment>
<reference evidence="2 3" key="1">
    <citation type="submission" date="2023-09" db="EMBL/GenBank/DDBJ databases">
        <title>Novel taxa isolated from Blanes Bay.</title>
        <authorList>
            <person name="Rey-Velasco X."/>
            <person name="Lucena T."/>
        </authorList>
    </citation>
    <scope>NUCLEOTIDE SEQUENCE [LARGE SCALE GENOMIC DNA]</scope>
    <source>
        <strain evidence="2 3">S334</strain>
    </source>
</reference>
<organism evidence="2 3">
    <name type="scientific">Pricia mediterranea</name>
    <dbReference type="NCBI Taxonomy" id="3076079"/>
    <lineage>
        <taxon>Bacteria</taxon>
        <taxon>Pseudomonadati</taxon>
        <taxon>Bacteroidota</taxon>
        <taxon>Flavobacteriia</taxon>
        <taxon>Flavobacteriales</taxon>
        <taxon>Flavobacteriaceae</taxon>
        <taxon>Pricia</taxon>
    </lineage>
</organism>
<protein>
    <submittedName>
        <fullName evidence="2">Neutral/alkaline non-lysosomal ceramidase N-terminal domain-containing protein</fullName>
    </submittedName>
</protein>